<feature type="compositionally biased region" description="Basic and acidic residues" evidence="5">
    <location>
        <begin position="141"/>
        <end position="159"/>
    </location>
</feature>
<organism evidence="7 8">
    <name type="scientific">Magnusiomyces paraingens</name>
    <dbReference type="NCBI Taxonomy" id="2606893"/>
    <lineage>
        <taxon>Eukaryota</taxon>
        <taxon>Fungi</taxon>
        <taxon>Dikarya</taxon>
        <taxon>Ascomycota</taxon>
        <taxon>Saccharomycotina</taxon>
        <taxon>Dipodascomycetes</taxon>
        <taxon>Dipodascales</taxon>
        <taxon>Dipodascaceae</taxon>
        <taxon>Magnusiomyces</taxon>
    </lineage>
</organism>
<dbReference type="InterPro" id="IPR052405">
    <property type="entry name" value="Mito_Transl_Release_Factor"/>
</dbReference>
<feature type="compositionally biased region" description="Polar residues" evidence="5">
    <location>
        <begin position="162"/>
        <end position="171"/>
    </location>
</feature>
<dbReference type="SUPFAM" id="SSF75620">
    <property type="entry name" value="Release factor"/>
    <property type="match status" value="1"/>
</dbReference>
<sequence length="189" mass="21543">MSKFDFFFGKGGQKINKTNSKVQLKHIPTGIVVSSQFSRSREQNRKKAREILALKIEELSAPPGESRTAIIAEYKKNKARKKKSKSKKKYAAREAAMRESLLNGNSEDNINEEIEVEEAEEYEHEHEHENENENENNDLEGVEHKNLDGEQQDELKVVHTEIGTSSVQHTENQSKAENNKPLTLTKSNP</sequence>
<dbReference type="InterPro" id="IPR000352">
    <property type="entry name" value="Pep_chain_release_fac_I"/>
</dbReference>
<dbReference type="GO" id="GO:0005739">
    <property type="term" value="C:mitochondrion"/>
    <property type="evidence" value="ECO:0007669"/>
    <property type="project" value="UniProtKB-SubCell"/>
</dbReference>
<dbReference type="AlphaFoldDB" id="A0A5E8BHG7"/>
<dbReference type="PANTHER" id="PTHR46203:SF1">
    <property type="entry name" value="MITOCHONDRIAL TRANSLATION RELEASE FACTOR IN RESCUE"/>
    <property type="match status" value="1"/>
</dbReference>
<dbReference type="GeneID" id="43580856"/>
<dbReference type="PANTHER" id="PTHR46203">
    <property type="entry name" value="PROBABLE PEPTIDE CHAIN RELEASE FACTOR C12ORF65"/>
    <property type="match status" value="1"/>
</dbReference>
<accession>A0A5E8BHG7</accession>
<evidence type="ECO:0000256" key="2">
    <source>
        <dbReference type="ARBA" id="ARBA00010835"/>
    </source>
</evidence>
<keyword evidence="4" id="KW-0496">Mitochondrion</keyword>
<feature type="compositionally biased region" description="Basic residues" evidence="5">
    <location>
        <begin position="77"/>
        <end position="90"/>
    </location>
</feature>
<dbReference type="Pfam" id="PF00472">
    <property type="entry name" value="RF-1"/>
    <property type="match status" value="1"/>
</dbReference>
<gene>
    <name evidence="7" type="ORF">SAPINGB_P002036</name>
</gene>
<dbReference type="OrthoDB" id="277888at2759"/>
<dbReference type="GO" id="GO:0003747">
    <property type="term" value="F:translation release factor activity"/>
    <property type="evidence" value="ECO:0007669"/>
    <property type="project" value="InterPro"/>
</dbReference>
<feature type="region of interest" description="Disordered" evidence="5">
    <location>
        <begin position="77"/>
        <end position="189"/>
    </location>
</feature>
<reference evidence="7 8" key="1">
    <citation type="submission" date="2019-09" db="EMBL/GenBank/DDBJ databases">
        <authorList>
            <person name="Brejova B."/>
        </authorList>
    </citation>
    <scope>NUCLEOTIDE SEQUENCE [LARGE SCALE GENOMIC DNA]</scope>
</reference>
<comment type="similarity">
    <text evidence="2">Belongs to the prokaryotic/mitochondrial release factor family.</text>
</comment>
<evidence type="ECO:0000259" key="6">
    <source>
        <dbReference type="Pfam" id="PF00472"/>
    </source>
</evidence>
<evidence type="ECO:0000313" key="7">
    <source>
        <dbReference type="EMBL" id="VVT48961.1"/>
    </source>
</evidence>
<dbReference type="Gene3D" id="3.30.160.20">
    <property type="match status" value="1"/>
</dbReference>
<dbReference type="RefSeq" id="XP_031852647.1">
    <property type="nucleotide sequence ID" value="XM_031996756.1"/>
</dbReference>
<evidence type="ECO:0000256" key="5">
    <source>
        <dbReference type="SAM" id="MobiDB-lite"/>
    </source>
</evidence>
<evidence type="ECO:0000313" key="8">
    <source>
        <dbReference type="Proteomes" id="UP000398389"/>
    </source>
</evidence>
<dbReference type="Proteomes" id="UP000398389">
    <property type="component" value="Unassembled WGS sequence"/>
</dbReference>
<feature type="compositionally biased region" description="Acidic residues" evidence="5">
    <location>
        <begin position="109"/>
        <end position="122"/>
    </location>
</feature>
<keyword evidence="3" id="KW-0809">Transit peptide</keyword>
<dbReference type="GO" id="GO:0032543">
    <property type="term" value="P:mitochondrial translation"/>
    <property type="evidence" value="ECO:0007669"/>
    <property type="project" value="UniProtKB-ARBA"/>
</dbReference>
<feature type="compositionally biased region" description="Polar residues" evidence="5">
    <location>
        <begin position="179"/>
        <end position="189"/>
    </location>
</feature>
<proteinExistence type="inferred from homology"/>
<dbReference type="EMBL" id="CABVLU010000002">
    <property type="protein sequence ID" value="VVT48961.1"/>
    <property type="molecule type" value="Genomic_DNA"/>
</dbReference>
<evidence type="ECO:0000256" key="1">
    <source>
        <dbReference type="ARBA" id="ARBA00004173"/>
    </source>
</evidence>
<keyword evidence="8" id="KW-1185">Reference proteome</keyword>
<dbReference type="InterPro" id="IPR045853">
    <property type="entry name" value="Pep_chain_release_fac_I_sf"/>
</dbReference>
<name>A0A5E8BHG7_9ASCO</name>
<feature type="domain" description="Prokaryotic-type class I peptide chain release factors" evidence="6">
    <location>
        <begin position="9"/>
        <end position="92"/>
    </location>
</feature>
<protein>
    <recommendedName>
        <fullName evidence="6">Prokaryotic-type class I peptide chain release factors domain-containing protein</fullName>
    </recommendedName>
</protein>
<comment type="subcellular location">
    <subcellularLocation>
        <location evidence="1">Mitochondrion</location>
    </subcellularLocation>
</comment>
<evidence type="ECO:0000256" key="3">
    <source>
        <dbReference type="ARBA" id="ARBA00022946"/>
    </source>
</evidence>
<evidence type="ECO:0000256" key="4">
    <source>
        <dbReference type="ARBA" id="ARBA00023128"/>
    </source>
</evidence>